<accession>A0ABS1KSM9</accession>
<feature type="transmembrane region" description="Helical" evidence="1">
    <location>
        <begin position="297"/>
        <end position="317"/>
    </location>
</feature>
<feature type="transmembrane region" description="Helical" evidence="1">
    <location>
        <begin position="827"/>
        <end position="849"/>
    </location>
</feature>
<keyword evidence="1" id="KW-1133">Transmembrane helix</keyword>
<dbReference type="EMBL" id="JAERRB010000002">
    <property type="protein sequence ID" value="MBL0741291.1"/>
    <property type="molecule type" value="Genomic_DNA"/>
</dbReference>
<dbReference type="CDD" id="cd02440">
    <property type="entry name" value="AdoMet_MTases"/>
    <property type="match status" value="1"/>
</dbReference>
<reference evidence="3 4" key="1">
    <citation type="submission" date="2021-01" db="EMBL/GenBank/DDBJ databases">
        <title>Chryseolinea sp. Jin1 Genome sequencing and assembly.</title>
        <authorList>
            <person name="Kim I."/>
        </authorList>
    </citation>
    <scope>NUCLEOTIDE SEQUENCE [LARGE SCALE GENOMIC DNA]</scope>
    <source>
        <strain evidence="3 4">Jin1</strain>
    </source>
</reference>
<feature type="transmembrane region" description="Helical" evidence="1">
    <location>
        <begin position="660"/>
        <end position="679"/>
    </location>
</feature>
<keyword evidence="3" id="KW-0012">Acyltransferase</keyword>
<dbReference type="SUPFAM" id="SSF53335">
    <property type="entry name" value="S-adenosyl-L-methionine-dependent methyltransferases"/>
    <property type="match status" value="1"/>
</dbReference>
<dbReference type="InterPro" id="IPR050545">
    <property type="entry name" value="Mycobact_MmpL"/>
</dbReference>
<dbReference type="InterPro" id="IPR002123">
    <property type="entry name" value="Plipid/glycerol_acylTrfase"/>
</dbReference>
<dbReference type="Proteomes" id="UP000613030">
    <property type="component" value="Unassembled WGS sequence"/>
</dbReference>
<feature type="transmembrane region" description="Helical" evidence="1">
    <location>
        <begin position="438"/>
        <end position="455"/>
    </location>
</feature>
<feature type="transmembrane region" description="Helical" evidence="1">
    <location>
        <begin position="391"/>
        <end position="417"/>
    </location>
</feature>
<keyword evidence="1" id="KW-0472">Membrane</keyword>
<dbReference type="CDD" id="cd07989">
    <property type="entry name" value="LPLAT_AGPAT-like"/>
    <property type="match status" value="1"/>
</dbReference>
<evidence type="ECO:0000259" key="2">
    <source>
        <dbReference type="SMART" id="SM00563"/>
    </source>
</evidence>
<dbReference type="GO" id="GO:0016746">
    <property type="term" value="F:acyltransferase activity"/>
    <property type="evidence" value="ECO:0007669"/>
    <property type="project" value="UniProtKB-KW"/>
</dbReference>
<dbReference type="Pfam" id="PF13649">
    <property type="entry name" value="Methyltransf_25"/>
    <property type="match status" value="1"/>
</dbReference>
<dbReference type="SUPFAM" id="SSF82866">
    <property type="entry name" value="Multidrug efflux transporter AcrB transmembrane domain"/>
    <property type="match status" value="2"/>
</dbReference>
<dbReference type="Gene3D" id="1.20.1640.10">
    <property type="entry name" value="Multidrug efflux transporter AcrB transmembrane domain"/>
    <property type="match status" value="2"/>
</dbReference>
<keyword evidence="4" id="KW-1185">Reference proteome</keyword>
<evidence type="ECO:0000313" key="4">
    <source>
        <dbReference type="Proteomes" id="UP000613030"/>
    </source>
</evidence>
<comment type="caution">
    <text evidence="3">The sequence shown here is derived from an EMBL/GenBank/DDBJ whole genome shotgun (WGS) entry which is preliminary data.</text>
</comment>
<protein>
    <submittedName>
        <fullName evidence="3">1-acyl-sn-glycerol-3-phosphate acyltransferase</fullName>
    </submittedName>
</protein>
<dbReference type="Pfam" id="PF01553">
    <property type="entry name" value="Acyltransferase"/>
    <property type="match status" value="1"/>
</dbReference>
<feature type="transmembrane region" description="Helical" evidence="1">
    <location>
        <begin position="272"/>
        <end position="290"/>
    </location>
</feature>
<proteinExistence type="predicted"/>
<feature type="transmembrane region" description="Helical" evidence="1">
    <location>
        <begin position="323"/>
        <end position="345"/>
    </location>
</feature>
<feature type="transmembrane region" description="Helical" evidence="1">
    <location>
        <begin position="686"/>
        <end position="706"/>
    </location>
</feature>
<evidence type="ECO:0000256" key="1">
    <source>
        <dbReference type="SAM" id="Phobius"/>
    </source>
</evidence>
<dbReference type="InterPro" id="IPR041698">
    <property type="entry name" value="Methyltransf_25"/>
</dbReference>
<organism evidence="3 4">
    <name type="scientific">Chryseolinea lacunae</name>
    <dbReference type="NCBI Taxonomy" id="2801331"/>
    <lineage>
        <taxon>Bacteria</taxon>
        <taxon>Pseudomonadati</taxon>
        <taxon>Bacteroidota</taxon>
        <taxon>Cytophagia</taxon>
        <taxon>Cytophagales</taxon>
        <taxon>Fulvivirgaceae</taxon>
        <taxon>Chryseolinea</taxon>
    </lineage>
</organism>
<dbReference type="RefSeq" id="WP_202008645.1">
    <property type="nucleotide sequence ID" value="NZ_JAERRB010000002.1"/>
</dbReference>
<dbReference type="SMART" id="SM00563">
    <property type="entry name" value="PlsC"/>
    <property type="match status" value="1"/>
</dbReference>
<sequence>MAQLFLSLYDFFQRRKPLFWTVFVGTVALLAVGASRITLEEDITKFFPDDPRVEKLNYVFQNSKFVERMVVMVSMKDSTTTPDADSLIARAETIVTRIHSELKPYVKQITTRVDDEKIMEVFKSVHDYLPIFLTEDDYAQLDSLSRPEKVRSVLEQNYQQLISPAGMALKKIIVQDPLGFSFLALKKLRQLQYDENFELYDSYIVTKDHRHLLFFLQPVYGPSETGKNTDFVAGLEKIMQETTPQGSPVMASYFGASAVAVGNATQLRKDSMLTVSIMVVLLGVLLIGYFRKKRVPFLIFIPVAFGGVFSLCGIYLVQGTVSILALAAGAVILGIAVNYSLHFLAHLKHTHDVKTVIKDLTAPMTLGSTTTVLAFFCLQFANAAVLRDVGLFAGFSLIGAALCSLIFLPHFLSATMFPAHDESESRLERMLMSFESPRVLVLIIFLATPVFLYFAQGVSFNSDMGKLNFMHDDTRNAQVRLETINNASLGAVYVVSTGNTLEAALRKNEQATPVLQTLKDNGTIHKFSSVSLFLLSDSLQRLRIDRWNVFWTPQRKASLLAAVNTEATALKFSQQVIGNFEHLITKEYHPATRDDMSTIRDAFFDDYIIEKDGRATVISLANVDAAHKAIAYAALKPAPVQAFDRQMLTNLFVEYVHADFNFIVTFTALLVFSALFLSYGRIELTFITFVPMFITWIWILGIMALVGIEFNIINVMVSTFIFGLGDDYSIFIMDGLQQDYAYNRKNLPSIRASIFLSAVTTIAGLGVLIFAKHPALRSIAAISIIGIVCVFVMAQTLEPFLFRWLITNRTKKGFTPMTWAGIFRTTFTYGFFVTGAFVLTLIGFVLRLIPVGKKSIRIFFHTLIRWLTWSVIYMEPNVRKRIIGKAPDTFLRAHVIIANHASFLDILLTTMLHPKLILLTNKWVWNSPVFGGVVRLADYYPVSEGAEDSIDRLKDRVGEGYSVVVFPEGTRSEDGKLKRFHKGAFFMAQEMNVPIQPLLIHGASDAIPKGTFYLNPGQLTLKFLPPIEPDDARFGATYSERTKGISRHFKQEYAALAREIETADYFSHRLISNYLYKGPVLEWYMRVKLRLEKNYAPFHRLIPLQATILDLGCGYGFLSYMLQFLSADRVITGVDYDEEKIETAQNGYQKTDRLNFFCADVTQFPLATYDVIIISDVLHYLPAEAQEALLVRCFHALHAGGKLIVRDGNADLKERHKGTQLTEFFSVKVLKFNKSTNALNFVSGQKLTDLARRHGLKVAEQDDAKFTSNVIFVMEKP</sequence>
<evidence type="ECO:0000313" key="3">
    <source>
        <dbReference type="EMBL" id="MBL0741291.1"/>
    </source>
</evidence>
<feature type="domain" description="Phospholipid/glycerol acyltransferase" evidence="2">
    <location>
        <begin position="894"/>
        <end position="1003"/>
    </location>
</feature>
<dbReference type="SUPFAM" id="SSF69593">
    <property type="entry name" value="Glycerol-3-phosphate (1)-acyltransferase"/>
    <property type="match status" value="1"/>
</dbReference>
<gene>
    <name evidence="3" type="ORF">JI741_08670</name>
</gene>
<keyword evidence="1" id="KW-0812">Transmembrane</keyword>
<name>A0ABS1KSM9_9BACT</name>
<keyword evidence="3" id="KW-0808">Transferase</keyword>
<feature type="transmembrane region" description="Helical" evidence="1">
    <location>
        <begin position="779"/>
        <end position="806"/>
    </location>
</feature>
<dbReference type="PANTHER" id="PTHR33406:SF13">
    <property type="entry name" value="MEMBRANE PROTEIN YDFJ"/>
    <property type="match status" value="1"/>
</dbReference>
<dbReference type="PANTHER" id="PTHR33406">
    <property type="entry name" value="MEMBRANE PROTEIN MJ1562-RELATED"/>
    <property type="match status" value="1"/>
</dbReference>
<feature type="transmembrane region" description="Helical" evidence="1">
    <location>
        <begin position="754"/>
        <end position="773"/>
    </location>
</feature>
<dbReference type="Gene3D" id="3.40.50.150">
    <property type="entry name" value="Vaccinia Virus protein VP39"/>
    <property type="match status" value="1"/>
</dbReference>
<feature type="transmembrane region" description="Helical" evidence="1">
    <location>
        <begin position="366"/>
        <end position="385"/>
    </location>
</feature>
<dbReference type="InterPro" id="IPR029063">
    <property type="entry name" value="SAM-dependent_MTases_sf"/>
</dbReference>